<dbReference type="InterPro" id="IPR000182">
    <property type="entry name" value="GNAT_dom"/>
</dbReference>
<dbReference type="AlphaFoldDB" id="A0A419WB32"/>
<keyword evidence="2" id="KW-0012">Acyltransferase</keyword>
<gene>
    <name evidence="4" type="ORF">BC643_3067</name>
</gene>
<dbReference type="Gene3D" id="3.40.630.30">
    <property type="match status" value="1"/>
</dbReference>
<name>A0A419WB32_9BACT</name>
<organism evidence="4 5">
    <name type="scientific">Mangrovibacterium diazotrophicum</name>
    <dbReference type="NCBI Taxonomy" id="1261403"/>
    <lineage>
        <taxon>Bacteria</taxon>
        <taxon>Pseudomonadati</taxon>
        <taxon>Bacteroidota</taxon>
        <taxon>Bacteroidia</taxon>
        <taxon>Marinilabiliales</taxon>
        <taxon>Prolixibacteraceae</taxon>
        <taxon>Mangrovibacterium</taxon>
    </lineage>
</organism>
<evidence type="ECO:0000313" key="4">
    <source>
        <dbReference type="EMBL" id="RKD92690.1"/>
    </source>
</evidence>
<evidence type="ECO:0000256" key="1">
    <source>
        <dbReference type="ARBA" id="ARBA00022679"/>
    </source>
</evidence>
<dbReference type="OrthoDB" id="9789605at2"/>
<dbReference type="Pfam" id="PF00583">
    <property type="entry name" value="Acetyltransf_1"/>
    <property type="match status" value="1"/>
</dbReference>
<dbReference type="GO" id="GO:0016747">
    <property type="term" value="F:acyltransferase activity, transferring groups other than amino-acyl groups"/>
    <property type="evidence" value="ECO:0007669"/>
    <property type="project" value="InterPro"/>
</dbReference>
<keyword evidence="1 4" id="KW-0808">Transferase</keyword>
<proteinExistence type="predicted"/>
<dbReference type="InterPro" id="IPR050680">
    <property type="entry name" value="YpeA/RimI_acetyltransf"/>
</dbReference>
<evidence type="ECO:0000313" key="5">
    <source>
        <dbReference type="Proteomes" id="UP000283387"/>
    </source>
</evidence>
<reference evidence="4 5" key="1">
    <citation type="submission" date="2018-09" db="EMBL/GenBank/DDBJ databases">
        <title>Genomic Encyclopedia of Archaeal and Bacterial Type Strains, Phase II (KMG-II): from individual species to whole genera.</title>
        <authorList>
            <person name="Goeker M."/>
        </authorList>
    </citation>
    <scope>NUCLEOTIDE SEQUENCE [LARGE SCALE GENOMIC DNA]</scope>
    <source>
        <strain evidence="4 5">DSM 27148</strain>
    </source>
</reference>
<feature type="domain" description="N-acetyltransferase" evidence="3">
    <location>
        <begin position="4"/>
        <end position="150"/>
    </location>
</feature>
<sequence>MSQQQVEEAQKTDLKELFRLEQLCFDAEAFSRRQLRYLLTQANSDFLLTRTDGQISSFMILLKKKNSFGMRLYSIAVSPLFRGKGLGQLMLDEAIKRAAANGFKYLTLEVSEENKAAVSLYLRQGFEVFGERRAYYKDGSKALLMRKATN</sequence>
<dbReference type="PANTHER" id="PTHR43420">
    <property type="entry name" value="ACETYLTRANSFERASE"/>
    <property type="match status" value="1"/>
</dbReference>
<dbReference type="SUPFAM" id="SSF55729">
    <property type="entry name" value="Acyl-CoA N-acyltransferases (Nat)"/>
    <property type="match status" value="1"/>
</dbReference>
<evidence type="ECO:0000259" key="3">
    <source>
        <dbReference type="PROSITE" id="PS51186"/>
    </source>
</evidence>
<dbReference type="CDD" id="cd04301">
    <property type="entry name" value="NAT_SF"/>
    <property type="match status" value="1"/>
</dbReference>
<comment type="caution">
    <text evidence="4">The sequence shown here is derived from an EMBL/GenBank/DDBJ whole genome shotgun (WGS) entry which is preliminary data.</text>
</comment>
<protein>
    <submittedName>
        <fullName evidence="4">Ribosomal-protein-alanine acetyltransferase</fullName>
    </submittedName>
</protein>
<dbReference type="Proteomes" id="UP000283387">
    <property type="component" value="Unassembled WGS sequence"/>
</dbReference>
<accession>A0A419WB32</accession>
<evidence type="ECO:0000256" key="2">
    <source>
        <dbReference type="ARBA" id="ARBA00023315"/>
    </source>
</evidence>
<dbReference type="PANTHER" id="PTHR43420:SF44">
    <property type="entry name" value="ACETYLTRANSFERASE YPEA"/>
    <property type="match status" value="1"/>
</dbReference>
<dbReference type="InterPro" id="IPR016181">
    <property type="entry name" value="Acyl_CoA_acyltransferase"/>
</dbReference>
<dbReference type="EMBL" id="RAPN01000001">
    <property type="protein sequence ID" value="RKD92690.1"/>
    <property type="molecule type" value="Genomic_DNA"/>
</dbReference>
<keyword evidence="5" id="KW-1185">Reference proteome</keyword>
<dbReference type="PROSITE" id="PS51186">
    <property type="entry name" value="GNAT"/>
    <property type="match status" value="1"/>
</dbReference>
<dbReference type="RefSeq" id="WP_120273877.1">
    <property type="nucleotide sequence ID" value="NZ_RAPN01000001.1"/>
</dbReference>